<feature type="compositionally biased region" description="Basic residues" evidence="8">
    <location>
        <begin position="41"/>
        <end position="54"/>
    </location>
</feature>
<dbReference type="GO" id="GO:0019706">
    <property type="term" value="F:protein-cysteine S-palmitoyltransferase activity"/>
    <property type="evidence" value="ECO:0007669"/>
    <property type="project" value="UniProtKB-EC"/>
</dbReference>
<dbReference type="GO" id="GO:0006612">
    <property type="term" value="P:protein targeting to membrane"/>
    <property type="evidence" value="ECO:0007669"/>
    <property type="project" value="TreeGrafter"/>
</dbReference>
<evidence type="ECO:0000256" key="4">
    <source>
        <dbReference type="ARBA" id="ARBA00022989"/>
    </source>
</evidence>
<comment type="subcellular location">
    <subcellularLocation>
        <location evidence="1">Membrane</location>
        <topology evidence="1">Multi-pass membrane protein</topology>
    </subcellularLocation>
</comment>
<dbReference type="EMBL" id="CAJNDS010002324">
    <property type="protein sequence ID" value="CAE7432078.1"/>
    <property type="molecule type" value="Genomic_DNA"/>
</dbReference>
<dbReference type="GO" id="GO:0005783">
    <property type="term" value="C:endoplasmic reticulum"/>
    <property type="evidence" value="ECO:0007669"/>
    <property type="project" value="TreeGrafter"/>
</dbReference>
<evidence type="ECO:0000256" key="3">
    <source>
        <dbReference type="ARBA" id="ARBA00022692"/>
    </source>
</evidence>
<feature type="compositionally biased region" description="Acidic residues" evidence="8">
    <location>
        <begin position="70"/>
        <end position="79"/>
    </location>
</feature>
<dbReference type="PROSITE" id="PS50216">
    <property type="entry name" value="DHHC"/>
    <property type="match status" value="1"/>
</dbReference>
<feature type="compositionally biased region" description="Basic and acidic residues" evidence="8">
    <location>
        <begin position="55"/>
        <end position="64"/>
    </location>
</feature>
<feature type="compositionally biased region" description="Basic and acidic residues" evidence="8">
    <location>
        <begin position="8"/>
        <end position="21"/>
    </location>
</feature>
<evidence type="ECO:0000313" key="11">
    <source>
        <dbReference type="Proteomes" id="UP000604046"/>
    </source>
</evidence>
<dbReference type="GO" id="GO:0016020">
    <property type="term" value="C:membrane"/>
    <property type="evidence" value="ECO:0007669"/>
    <property type="project" value="UniProtKB-SubCell"/>
</dbReference>
<keyword evidence="11" id="KW-1185">Reference proteome</keyword>
<dbReference type="AlphaFoldDB" id="A0A812RB79"/>
<feature type="transmembrane region" description="Helical" evidence="7">
    <location>
        <begin position="101"/>
        <end position="122"/>
    </location>
</feature>
<evidence type="ECO:0000256" key="1">
    <source>
        <dbReference type="ARBA" id="ARBA00004141"/>
    </source>
</evidence>
<feature type="transmembrane region" description="Helical" evidence="7">
    <location>
        <begin position="206"/>
        <end position="229"/>
    </location>
</feature>
<keyword evidence="2 7" id="KW-0808">Transferase</keyword>
<comment type="similarity">
    <text evidence="7">Belongs to the DHHC palmitoyltransferase family.</text>
</comment>
<evidence type="ECO:0000256" key="2">
    <source>
        <dbReference type="ARBA" id="ARBA00022679"/>
    </source>
</evidence>
<keyword evidence="3 7" id="KW-0812">Transmembrane</keyword>
<evidence type="ECO:0000313" key="10">
    <source>
        <dbReference type="EMBL" id="CAE7432078.1"/>
    </source>
</evidence>
<dbReference type="InterPro" id="IPR039859">
    <property type="entry name" value="PFA4/ZDH16/20/ERF2-like"/>
</dbReference>
<evidence type="ECO:0000256" key="7">
    <source>
        <dbReference type="RuleBase" id="RU079119"/>
    </source>
</evidence>
<evidence type="ECO:0000256" key="6">
    <source>
        <dbReference type="ARBA" id="ARBA00023315"/>
    </source>
</evidence>
<name>A0A812RB79_9DINO</name>
<comment type="caution">
    <text evidence="10">The sequence shown here is derived from an EMBL/GenBank/DDBJ whole genome shotgun (WGS) entry which is preliminary data.</text>
</comment>
<dbReference type="GO" id="GO:0005794">
    <property type="term" value="C:Golgi apparatus"/>
    <property type="evidence" value="ECO:0007669"/>
    <property type="project" value="TreeGrafter"/>
</dbReference>
<dbReference type="PANTHER" id="PTHR22883">
    <property type="entry name" value="ZINC FINGER DHHC DOMAIN CONTAINING PROTEIN"/>
    <property type="match status" value="1"/>
</dbReference>
<dbReference type="EC" id="2.3.1.225" evidence="7"/>
<feature type="compositionally biased region" description="Low complexity" evidence="8">
    <location>
        <begin position="80"/>
        <end position="93"/>
    </location>
</feature>
<feature type="domain" description="Palmitoyltransferase DHHC" evidence="9">
    <location>
        <begin position="172"/>
        <end position="277"/>
    </location>
</feature>
<dbReference type="Proteomes" id="UP000604046">
    <property type="component" value="Unassembled WGS sequence"/>
</dbReference>
<gene>
    <name evidence="10" type="primary">Zdhhc8</name>
    <name evidence="10" type="ORF">SNAT2548_LOCUS23487</name>
</gene>
<feature type="region of interest" description="Disordered" evidence="8">
    <location>
        <begin position="1"/>
        <end position="95"/>
    </location>
</feature>
<dbReference type="InterPro" id="IPR001594">
    <property type="entry name" value="Palmitoyltrfase_DHHC"/>
</dbReference>
<feature type="transmembrane region" description="Helical" evidence="7">
    <location>
        <begin position="241"/>
        <end position="261"/>
    </location>
</feature>
<proteinExistence type="inferred from homology"/>
<evidence type="ECO:0000259" key="9">
    <source>
        <dbReference type="Pfam" id="PF01529"/>
    </source>
</evidence>
<evidence type="ECO:0000256" key="8">
    <source>
        <dbReference type="SAM" id="MobiDB-lite"/>
    </source>
</evidence>
<feature type="transmembrane region" description="Helical" evidence="7">
    <location>
        <begin position="134"/>
        <end position="157"/>
    </location>
</feature>
<evidence type="ECO:0000256" key="5">
    <source>
        <dbReference type="ARBA" id="ARBA00023136"/>
    </source>
</evidence>
<reference evidence="10" key="1">
    <citation type="submission" date="2021-02" db="EMBL/GenBank/DDBJ databases">
        <authorList>
            <person name="Dougan E. K."/>
            <person name="Rhodes N."/>
            <person name="Thang M."/>
            <person name="Chan C."/>
        </authorList>
    </citation>
    <scope>NUCLEOTIDE SEQUENCE</scope>
</reference>
<protein>
    <recommendedName>
        <fullName evidence="7">Palmitoyltransferase</fullName>
        <ecNumber evidence="7">2.3.1.225</ecNumber>
    </recommendedName>
</protein>
<comment type="domain">
    <text evidence="7">The DHHC domain is required for palmitoyltransferase activity.</text>
</comment>
<keyword evidence="5 7" id="KW-0472">Membrane</keyword>
<dbReference type="Pfam" id="PF01529">
    <property type="entry name" value="DHHC"/>
    <property type="match status" value="1"/>
</dbReference>
<dbReference type="PANTHER" id="PTHR22883:SF458">
    <property type="entry name" value="PALMITOYLTRANSFERASE"/>
    <property type="match status" value="1"/>
</dbReference>
<accession>A0A812RB79</accession>
<comment type="catalytic activity">
    <reaction evidence="7">
        <text>L-cysteinyl-[protein] + hexadecanoyl-CoA = S-hexadecanoyl-L-cysteinyl-[protein] + CoA</text>
        <dbReference type="Rhea" id="RHEA:36683"/>
        <dbReference type="Rhea" id="RHEA-COMP:10131"/>
        <dbReference type="Rhea" id="RHEA-COMP:11032"/>
        <dbReference type="ChEBI" id="CHEBI:29950"/>
        <dbReference type="ChEBI" id="CHEBI:57287"/>
        <dbReference type="ChEBI" id="CHEBI:57379"/>
        <dbReference type="ChEBI" id="CHEBI:74151"/>
        <dbReference type="EC" id="2.3.1.225"/>
    </reaction>
</comment>
<keyword evidence="6 7" id="KW-0012">Acyltransferase</keyword>
<sequence length="345" mass="39122">MDPSCLHALREAHSDSDESTHAGEYTQDVESAMKPDSPSSRTHRGGQGHRGRCRTRSDVREVLRFMEGAEVQEEEEDEAASPTSPSEAPSIAPRTDVDPRLLPVGLVASLILSATCWLCIQCPLMSAQGMGPVYLLRCGVVALFLLAFGLMAFTGAVDPGMVPEELPDRPMERSYKSSQFPRRIRRYDHYCRWLLNGIGLHNHREFFMLLMIFTVMVAGGSIVDAWLLAAFWSLEHSATESLLAAHLVYLAIFGYNLIPIVRLHVTFVSRNELANEWKEDENYVVDDLETGTSVWVGDLDTDEFNEKFDSFRYDPTRNRWDKGCPTNCFLFWFVPRWDKDQTGEF</sequence>
<keyword evidence="4 7" id="KW-1133">Transmembrane helix</keyword>
<organism evidence="10 11">
    <name type="scientific">Symbiodinium natans</name>
    <dbReference type="NCBI Taxonomy" id="878477"/>
    <lineage>
        <taxon>Eukaryota</taxon>
        <taxon>Sar</taxon>
        <taxon>Alveolata</taxon>
        <taxon>Dinophyceae</taxon>
        <taxon>Suessiales</taxon>
        <taxon>Symbiodiniaceae</taxon>
        <taxon>Symbiodinium</taxon>
    </lineage>
</organism>